<evidence type="ECO:0000256" key="4">
    <source>
        <dbReference type="ARBA" id="ARBA00022989"/>
    </source>
</evidence>
<dbReference type="EMBL" id="SIJB01000043">
    <property type="protein sequence ID" value="NBI30890.1"/>
    <property type="molecule type" value="Genomic_DNA"/>
</dbReference>
<proteinExistence type="inferred from homology"/>
<feature type="transmembrane region" description="Helical" evidence="6">
    <location>
        <begin position="29"/>
        <end position="47"/>
    </location>
</feature>
<dbReference type="GO" id="GO:0016787">
    <property type="term" value="F:hydrolase activity"/>
    <property type="evidence" value="ECO:0007669"/>
    <property type="project" value="TreeGrafter"/>
</dbReference>
<reference evidence="7 8" key="1">
    <citation type="submission" date="2019-01" db="EMBL/GenBank/DDBJ databases">
        <title>Chengkuizengella sp. nov., isolated from deep-sea sediment of East Pacific Ocean.</title>
        <authorList>
            <person name="Yang J."/>
            <person name="Lai Q."/>
            <person name="Shao Z."/>
        </authorList>
    </citation>
    <scope>NUCLEOTIDE SEQUENCE [LARGE SCALE GENOMIC DNA]</scope>
    <source>
        <strain evidence="7 8">YPA3-1-1</strain>
    </source>
</reference>
<sequence length="209" mass="23477">MYIPLTFFIAVSAAFYFYALFNNLTKWKYILKPGTTLLILMLVVVNLDQAGIYGWLICLALIFSIIGDILLMLPSDRFIQGLISFFIAHVVYVVAFPEFHEISGYSITVAILLILCTIVFALSIIPAVRREGGMLLIIAVLAYMGIITLMVYKAVISGEIILILGAISFYISDAILAWNRFIKTYPLGEFMLMFTYFLAQTFIAYSAIV</sequence>
<feature type="transmembrane region" description="Helical" evidence="6">
    <location>
        <begin position="134"/>
        <end position="154"/>
    </location>
</feature>
<dbReference type="PANTHER" id="PTHR31885:SF6">
    <property type="entry name" value="GH04784P"/>
    <property type="match status" value="1"/>
</dbReference>
<feature type="transmembrane region" description="Helical" evidence="6">
    <location>
        <begin position="102"/>
        <end position="122"/>
    </location>
</feature>
<accession>A0A6N9Q818</accession>
<dbReference type="OrthoDB" id="5592477at2"/>
<dbReference type="AlphaFoldDB" id="A0A6N9Q818"/>
<feature type="transmembrane region" description="Helical" evidence="6">
    <location>
        <begin position="190"/>
        <end position="208"/>
    </location>
</feature>
<gene>
    <name evidence="7" type="ORF">ERL59_18225</name>
</gene>
<evidence type="ECO:0000256" key="5">
    <source>
        <dbReference type="ARBA" id="ARBA00023136"/>
    </source>
</evidence>
<dbReference type="Pfam" id="PF07947">
    <property type="entry name" value="YhhN"/>
    <property type="match status" value="1"/>
</dbReference>
<evidence type="ECO:0000256" key="2">
    <source>
        <dbReference type="ARBA" id="ARBA00007375"/>
    </source>
</evidence>
<evidence type="ECO:0000256" key="3">
    <source>
        <dbReference type="ARBA" id="ARBA00022692"/>
    </source>
</evidence>
<dbReference type="RefSeq" id="WP_160647697.1">
    <property type="nucleotide sequence ID" value="NZ_SIJB01000043.1"/>
</dbReference>
<dbReference type="Proteomes" id="UP000448943">
    <property type="component" value="Unassembled WGS sequence"/>
</dbReference>
<keyword evidence="5 6" id="KW-0472">Membrane</keyword>
<organism evidence="7 8">
    <name type="scientific">Chengkuizengella marina</name>
    <dbReference type="NCBI Taxonomy" id="2507566"/>
    <lineage>
        <taxon>Bacteria</taxon>
        <taxon>Bacillati</taxon>
        <taxon>Bacillota</taxon>
        <taxon>Bacilli</taxon>
        <taxon>Bacillales</taxon>
        <taxon>Paenibacillaceae</taxon>
        <taxon>Chengkuizengella</taxon>
    </lineage>
</organism>
<protein>
    <submittedName>
        <fullName evidence="7">Lysoplasmalogenase</fullName>
    </submittedName>
</protein>
<comment type="caution">
    <text evidence="7">The sequence shown here is derived from an EMBL/GenBank/DDBJ whole genome shotgun (WGS) entry which is preliminary data.</text>
</comment>
<feature type="transmembrane region" description="Helical" evidence="6">
    <location>
        <begin position="6"/>
        <end position="22"/>
    </location>
</feature>
<comment type="subcellular location">
    <subcellularLocation>
        <location evidence="1">Membrane</location>
        <topology evidence="1">Multi-pass membrane protein</topology>
    </subcellularLocation>
</comment>
<evidence type="ECO:0000313" key="8">
    <source>
        <dbReference type="Proteomes" id="UP000448943"/>
    </source>
</evidence>
<feature type="transmembrane region" description="Helical" evidence="6">
    <location>
        <begin position="160"/>
        <end position="178"/>
    </location>
</feature>
<evidence type="ECO:0000256" key="6">
    <source>
        <dbReference type="SAM" id="Phobius"/>
    </source>
</evidence>
<feature type="transmembrane region" description="Helical" evidence="6">
    <location>
        <begin position="53"/>
        <end position="71"/>
    </location>
</feature>
<keyword evidence="3 6" id="KW-0812">Transmembrane</keyword>
<keyword evidence="4 6" id="KW-1133">Transmembrane helix</keyword>
<dbReference type="PANTHER" id="PTHR31885">
    <property type="entry name" value="GH04784P"/>
    <property type="match status" value="1"/>
</dbReference>
<name>A0A6N9Q818_9BACL</name>
<feature type="transmembrane region" description="Helical" evidence="6">
    <location>
        <begin position="78"/>
        <end position="96"/>
    </location>
</feature>
<comment type="similarity">
    <text evidence="2">Belongs to the TMEM86 family.</text>
</comment>
<evidence type="ECO:0000313" key="7">
    <source>
        <dbReference type="EMBL" id="NBI30890.1"/>
    </source>
</evidence>
<dbReference type="GO" id="GO:0016020">
    <property type="term" value="C:membrane"/>
    <property type="evidence" value="ECO:0007669"/>
    <property type="project" value="UniProtKB-SubCell"/>
</dbReference>
<evidence type="ECO:0000256" key="1">
    <source>
        <dbReference type="ARBA" id="ARBA00004141"/>
    </source>
</evidence>
<keyword evidence="8" id="KW-1185">Reference proteome</keyword>
<dbReference type="InterPro" id="IPR012506">
    <property type="entry name" value="TMEM86B-like"/>
</dbReference>